<dbReference type="PANTHER" id="PTHR31043">
    <property type="entry name" value="NEPHROCYSTIN-4"/>
    <property type="match status" value="1"/>
</dbReference>
<dbReference type="GO" id="GO:0035869">
    <property type="term" value="C:ciliary transition zone"/>
    <property type="evidence" value="ECO:0007669"/>
    <property type="project" value="TreeGrafter"/>
</dbReference>
<protein>
    <submittedName>
        <fullName evidence="4">Uncharacterized protein</fullName>
    </submittedName>
</protein>
<accession>A0A914Y2R5</accession>
<evidence type="ECO:0000313" key="4">
    <source>
        <dbReference type="WBParaSite" id="PSU_v2.g13071.t1"/>
    </source>
</evidence>
<dbReference type="Proteomes" id="UP000887577">
    <property type="component" value="Unplaced"/>
</dbReference>
<dbReference type="GO" id="GO:1904491">
    <property type="term" value="P:protein localization to ciliary transition zone"/>
    <property type="evidence" value="ECO:0007669"/>
    <property type="project" value="TreeGrafter"/>
</dbReference>
<dbReference type="AlphaFoldDB" id="A0A914Y2R5"/>
<dbReference type="GO" id="GO:0090090">
    <property type="term" value="P:negative regulation of canonical Wnt signaling pathway"/>
    <property type="evidence" value="ECO:0007669"/>
    <property type="project" value="InterPro"/>
</dbReference>
<feature type="domain" description="NPHP4 Ig-like" evidence="2">
    <location>
        <begin position="493"/>
        <end position="584"/>
    </location>
</feature>
<feature type="domain" description="NPHP4 C2-like" evidence="1">
    <location>
        <begin position="200"/>
        <end position="308"/>
    </location>
</feature>
<dbReference type="GO" id="GO:0097730">
    <property type="term" value="C:non-motile cilium"/>
    <property type="evidence" value="ECO:0007669"/>
    <property type="project" value="InterPro"/>
</dbReference>
<evidence type="ECO:0000259" key="2">
    <source>
        <dbReference type="Pfam" id="PF26190"/>
    </source>
</evidence>
<dbReference type="InterPro" id="IPR058765">
    <property type="entry name" value="NPHP4_C2-like"/>
</dbReference>
<dbReference type="GO" id="GO:0036064">
    <property type="term" value="C:ciliary basal body"/>
    <property type="evidence" value="ECO:0007669"/>
    <property type="project" value="TreeGrafter"/>
</dbReference>
<evidence type="ECO:0000313" key="3">
    <source>
        <dbReference type="Proteomes" id="UP000887577"/>
    </source>
</evidence>
<evidence type="ECO:0000259" key="1">
    <source>
        <dbReference type="Pfam" id="PF26186"/>
    </source>
</evidence>
<name>A0A914Y2R5_9BILA</name>
<dbReference type="InterPro" id="IPR058687">
    <property type="entry name" value="Ig_NPHP4_1st"/>
</dbReference>
<dbReference type="GO" id="GO:0097546">
    <property type="term" value="C:ciliary base"/>
    <property type="evidence" value="ECO:0007669"/>
    <property type="project" value="TreeGrafter"/>
</dbReference>
<dbReference type="PANTHER" id="PTHR31043:SF3">
    <property type="entry name" value="NEPHROCYSTIN-4"/>
    <property type="match status" value="1"/>
</dbReference>
<dbReference type="InterPro" id="IPR029775">
    <property type="entry name" value="NPHP4"/>
</dbReference>
<dbReference type="Pfam" id="PF26190">
    <property type="entry name" value="Ig_NPHP4_1st"/>
    <property type="match status" value="1"/>
</dbReference>
<organism evidence="3 4">
    <name type="scientific">Panagrolaimus superbus</name>
    <dbReference type="NCBI Taxonomy" id="310955"/>
    <lineage>
        <taxon>Eukaryota</taxon>
        <taxon>Metazoa</taxon>
        <taxon>Ecdysozoa</taxon>
        <taxon>Nematoda</taxon>
        <taxon>Chromadorea</taxon>
        <taxon>Rhabditida</taxon>
        <taxon>Tylenchina</taxon>
        <taxon>Panagrolaimomorpha</taxon>
        <taxon>Panagrolaimoidea</taxon>
        <taxon>Panagrolaimidae</taxon>
        <taxon>Panagrolaimus</taxon>
    </lineage>
</organism>
<proteinExistence type="predicted"/>
<dbReference type="WBParaSite" id="PSU_v2.g13071.t1">
    <property type="protein sequence ID" value="PSU_v2.g13071.t1"/>
    <property type="gene ID" value="PSU_v2.g13071"/>
</dbReference>
<sequence>MLCWGAWCPYIDESFTISDTVTVPLIGGPRPNPDEILCFKNLLRLRQKENDPFNDGKPRISLKFNFAMVGSTDPQVLLKIPPRLDHFLHVPNERTISNLTPSPKPDIPVVQVQKGVLEDIEHSEIPLRHNPFDQSRITVIDTNKGYEAAELIPSQIRTDQHQKRRNNFEHENSTVLDHEAVPDIYLTKPSIFTRQINNYLTSISFPSILDRNGSSPTFVDPSGIQSLSIETELKDRLEMNEIIIQFIAILPLKNSYITTNSRISRYFFTLQFYRFQTVTTERLVAHPGTEWKSTLPIILKRIDENNKILDQNGNGFMFLCRQGSEGVQTALQCPVVQSSLPQEEAVTAFLYLKMANIGHPLNPQIDAFQSKNTSAIVSHRMRRLGEAQFNSLKTRARPLGAIHESALQRFLTAQKLDIHQRKEELFGSDNLERLKKWSDLKINTNNNNNNNGITKASLKRFVFQEELEAYKLVRNESKAAKLLKAVFAAITVSHSIRTQIGEIEFFEFCLQNTFAQRIKCHIDISDARIKPVTNAEEWKFFKSLKSLKTPLEKDLFEIENEKVFVSLAPMEAVYLPFKFDSSILAFKDEEEIVETKVIFKHSQTNEPISILDLSILISTNALSAQFRWFIDECSKVAKLITVPNYGRRISSVQCSDASVLLQLQNNQNGTQDLYFTVIF</sequence>
<keyword evidence="3" id="KW-1185">Reference proteome</keyword>
<dbReference type="Pfam" id="PF26186">
    <property type="entry name" value="NPHP4_C2_3rd"/>
    <property type="match status" value="1"/>
</dbReference>
<reference evidence="4" key="1">
    <citation type="submission" date="2022-11" db="UniProtKB">
        <authorList>
            <consortium name="WormBaseParasite"/>
        </authorList>
    </citation>
    <scope>IDENTIFICATION</scope>
</reference>